<dbReference type="Pfam" id="PF07963">
    <property type="entry name" value="N_methyl"/>
    <property type="match status" value="1"/>
</dbReference>
<dbReference type="EMBL" id="FXUF01000003">
    <property type="protein sequence ID" value="SMP48858.1"/>
    <property type="molecule type" value="Genomic_DNA"/>
</dbReference>
<dbReference type="SUPFAM" id="SSF54523">
    <property type="entry name" value="Pili subunits"/>
    <property type="match status" value="1"/>
</dbReference>
<keyword evidence="8" id="KW-1185">Reference proteome</keyword>
<protein>
    <submittedName>
        <fullName evidence="7">Type IV pilus assembly protein PilA</fullName>
    </submittedName>
</protein>
<dbReference type="NCBIfam" id="TIGR02532">
    <property type="entry name" value="IV_pilin_GFxxxE"/>
    <property type="match status" value="1"/>
</dbReference>
<dbReference type="GO" id="GO:0015628">
    <property type="term" value="P:protein secretion by the type II secretion system"/>
    <property type="evidence" value="ECO:0007669"/>
    <property type="project" value="InterPro"/>
</dbReference>
<evidence type="ECO:0000256" key="5">
    <source>
        <dbReference type="ARBA" id="ARBA00023136"/>
    </source>
</evidence>
<keyword evidence="3 6" id="KW-0812">Transmembrane</keyword>
<evidence type="ECO:0000256" key="4">
    <source>
        <dbReference type="ARBA" id="ARBA00022989"/>
    </source>
</evidence>
<dbReference type="PANTHER" id="PTHR30093:SF44">
    <property type="entry name" value="TYPE II SECRETION SYSTEM CORE PROTEIN G"/>
    <property type="match status" value="1"/>
</dbReference>
<reference evidence="7" key="1">
    <citation type="submission" date="2017-05" db="EMBL/GenBank/DDBJ databases">
        <authorList>
            <person name="Varghese N."/>
            <person name="Submissions S."/>
        </authorList>
    </citation>
    <scope>NUCLEOTIDE SEQUENCE</scope>
    <source>
        <strain evidence="7">Su22</strain>
    </source>
</reference>
<keyword evidence="2" id="KW-0488">Methylation</keyword>
<dbReference type="PROSITE" id="PS00409">
    <property type="entry name" value="PROKAR_NTER_METHYL"/>
    <property type="match status" value="1"/>
</dbReference>
<dbReference type="RefSeq" id="WP_283408551.1">
    <property type="nucleotide sequence ID" value="NZ_FXUF01000003.1"/>
</dbReference>
<dbReference type="InterPro" id="IPR000983">
    <property type="entry name" value="Bac_GSPG_pilin"/>
</dbReference>
<keyword evidence="5 6" id="KW-0472">Membrane</keyword>
<dbReference type="GO" id="GO:0015627">
    <property type="term" value="C:type II protein secretion system complex"/>
    <property type="evidence" value="ECO:0007669"/>
    <property type="project" value="InterPro"/>
</dbReference>
<comment type="caution">
    <text evidence="7">The sequence shown here is derived from an EMBL/GenBank/DDBJ whole genome shotgun (WGS) entry which is preliminary data.</text>
</comment>
<dbReference type="AlphaFoldDB" id="A0AA45WVK7"/>
<evidence type="ECO:0000256" key="1">
    <source>
        <dbReference type="ARBA" id="ARBA00004167"/>
    </source>
</evidence>
<evidence type="ECO:0000256" key="2">
    <source>
        <dbReference type="ARBA" id="ARBA00022481"/>
    </source>
</evidence>
<dbReference type="Proteomes" id="UP001158066">
    <property type="component" value="Unassembled WGS sequence"/>
</dbReference>
<organism evidence="7 8">
    <name type="scientific">Anoxynatronum buryatiense</name>
    <dbReference type="NCBI Taxonomy" id="489973"/>
    <lineage>
        <taxon>Bacteria</taxon>
        <taxon>Bacillati</taxon>
        <taxon>Bacillota</taxon>
        <taxon>Clostridia</taxon>
        <taxon>Eubacteriales</taxon>
        <taxon>Clostridiaceae</taxon>
        <taxon>Anoxynatronum</taxon>
    </lineage>
</organism>
<dbReference type="Gene3D" id="3.30.700.10">
    <property type="entry name" value="Glycoprotein, Type 4 Pilin"/>
    <property type="match status" value="1"/>
</dbReference>
<dbReference type="InterPro" id="IPR045584">
    <property type="entry name" value="Pilin-like"/>
</dbReference>
<accession>A0AA45WVK7</accession>
<evidence type="ECO:0000256" key="3">
    <source>
        <dbReference type="ARBA" id="ARBA00022692"/>
    </source>
</evidence>
<dbReference type="PANTHER" id="PTHR30093">
    <property type="entry name" value="GENERAL SECRETION PATHWAY PROTEIN G"/>
    <property type="match status" value="1"/>
</dbReference>
<keyword evidence="4 6" id="KW-1133">Transmembrane helix</keyword>
<dbReference type="InterPro" id="IPR012902">
    <property type="entry name" value="N_methyl_site"/>
</dbReference>
<proteinExistence type="predicted"/>
<evidence type="ECO:0000313" key="7">
    <source>
        <dbReference type="EMBL" id="SMP48858.1"/>
    </source>
</evidence>
<sequence>MIQWFNKKLKNRKGFTLIELIVVIAILGILALIAIPRFTGTLNNARASADDATFRVIQSAVSLYVAENGPVAADGTDLFSALTTGGAYLDADNLKWSDDSAITAISVNVDGSVAGTTPTKP</sequence>
<evidence type="ECO:0000256" key="6">
    <source>
        <dbReference type="SAM" id="Phobius"/>
    </source>
</evidence>
<dbReference type="PRINTS" id="PR00813">
    <property type="entry name" value="BCTERIALGSPG"/>
</dbReference>
<evidence type="ECO:0000313" key="8">
    <source>
        <dbReference type="Proteomes" id="UP001158066"/>
    </source>
</evidence>
<feature type="transmembrane region" description="Helical" evidence="6">
    <location>
        <begin position="15"/>
        <end position="35"/>
    </location>
</feature>
<comment type="subcellular location">
    <subcellularLocation>
        <location evidence="1">Membrane</location>
        <topology evidence="1">Single-pass membrane protein</topology>
    </subcellularLocation>
</comment>
<dbReference type="GO" id="GO:0016020">
    <property type="term" value="C:membrane"/>
    <property type="evidence" value="ECO:0007669"/>
    <property type="project" value="UniProtKB-SubCell"/>
</dbReference>
<gene>
    <name evidence="7" type="ORF">SAMN06296020_103288</name>
</gene>
<name>A0AA45WVK7_9CLOT</name>